<evidence type="ECO:0000313" key="10">
    <source>
        <dbReference type="Proteomes" id="UP000676325"/>
    </source>
</evidence>
<evidence type="ECO:0000256" key="4">
    <source>
        <dbReference type="ARBA" id="ARBA00022692"/>
    </source>
</evidence>
<comment type="similarity">
    <text evidence="7">Belongs to the binding-protein-dependent transport system permease family.</text>
</comment>
<comment type="subcellular location">
    <subcellularLocation>
        <location evidence="1 7">Cell membrane</location>
        <topology evidence="1 7">Multi-pass membrane protein</topology>
    </subcellularLocation>
</comment>
<keyword evidence="10" id="KW-1185">Reference proteome</keyword>
<proteinExistence type="inferred from homology"/>
<dbReference type="CDD" id="cd06261">
    <property type="entry name" value="TM_PBP2"/>
    <property type="match status" value="1"/>
</dbReference>
<sequence length="265" mass="29491">MRKTVAVLLGLAFVFPFYWTFVISTARPGGFYRFPPQLIPSWNWSNWARAWDEAPWVRFFLNTLFIASATVLLCLVTSVLAGFAFGVLRFRGRNFLMLLVLSVLMMPGTVLIIPDYVLATDIHWVDTYWIQIVPWGASVFGVFLVRQFFVTMPQEILDAASVDGAGRLRVLWHIGVPAVRPALALIAINVFMASWNSFLWPEIMTNTTDVQPVEVGLSAFSSDVGTDIPGLAAAATFTTLPLIVFFLLLQRHFIRGALSAAGSVK</sequence>
<evidence type="ECO:0000256" key="3">
    <source>
        <dbReference type="ARBA" id="ARBA00022475"/>
    </source>
</evidence>
<keyword evidence="4 7" id="KW-0812">Transmembrane</keyword>
<feature type="transmembrane region" description="Helical" evidence="7">
    <location>
        <begin position="59"/>
        <end position="88"/>
    </location>
</feature>
<dbReference type="PROSITE" id="PS50928">
    <property type="entry name" value="ABC_TM1"/>
    <property type="match status" value="1"/>
</dbReference>
<dbReference type="EMBL" id="JAGSOH010000054">
    <property type="protein sequence ID" value="MBR7828338.1"/>
    <property type="molecule type" value="Genomic_DNA"/>
</dbReference>
<dbReference type="PANTHER" id="PTHR43744:SF12">
    <property type="entry name" value="ABC TRANSPORTER PERMEASE PROTEIN MG189-RELATED"/>
    <property type="match status" value="1"/>
</dbReference>
<keyword evidence="3" id="KW-1003">Cell membrane</keyword>
<feature type="domain" description="ABC transmembrane type-1" evidence="8">
    <location>
        <begin position="60"/>
        <end position="249"/>
    </location>
</feature>
<feature type="transmembrane region" description="Helical" evidence="7">
    <location>
        <begin position="95"/>
        <end position="116"/>
    </location>
</feature>
<feature type="transmembrane region" description="Helical" evidence="7">
    <location>
        <begin position="128"/>
        <end position="149"/>
    </location>
</feature>
<keyword evidence="5 7" id="KW-1133">Transmembrane helix</keyword>
<evidence type="ECO:0000313" key="9">
    <source>
        <dbReference type="EMBL" id="MBR7828338.1"/>
    </source>
</evidence>
<keyword evidence="2 7" id="KW-0813">Transport</keyword>
<organism evidence="9 10">
    <name type="scientific">Actinospica acidithermotolerans</name>
    <dbReference type="NCBI Taxonomy" id="2828514"/>
    <lineage>
        <taxon>Bacteria</taxon>
        <taxon>Bacillati</taxon>
        <taxon>Actinomycetota</taxon>
        <taxon>Actinomycetes</taxon>
        <taxon>Catenulisporales</taxon>
        <taxon>Actinospicaceae</taxon>
        <taxon>Actinospica</taxon>
    </lineage>
</organism>
<evidence type="ECO:0000256" key="5">
    <source>
        <dbReference type="ARBA" id="ARBA00022989"/>
    </source>
</evidence>
<dbReference type="AlphaFoldDB" id="A0A941ECY6"/>
<feature type="transmembrane region" description="Helical" evidence="7">
    <location>
        <begin position="228"/>
        <end position="249"/>
    </location>
</feature>
<evidence type="ECO:0000256" key="7">
    <source>
        <dbReference type="RuleBase" id="RU363032"/>
    </source>
</evidence>
<comment type="caution">
    <text evidence="9">The sequence shown here is derived from an EMBL/GenBank/DDBJ whole genome shotgun (WGS) entry which is preliminary data.</text>
</comment>
<dbReference type="Gene3D" id="1.10.3720.10">
    <property type="entry name" value="MetI-like"/>
    <property type="match status" value="1"/>
</dbReference>
<dbReference type="GO" id="GO:0005886">
    <property type="term" value="C:plasma membrane"/>
    <property type="evidence" value="ECO:0007669"/>
    <property type="project" value="UniProtKB-SubCell"/>
</dbReference>
<evidence type="ECO:0000259" key="8">
    <source>
        <dbReference type="PROSITE" id="PS50928"/>
    </source>
</evidence>
<dbReference type="PANTHER" id="PTHR43744">
    <property type="entry name" value="ABC TRANSPORTER PERMEASE PROTEIN MG189-RELATED-RELATED"/>
    <property type="match status" value="1"/>
</dbReference>
<dbReference type="GO" id="GO:0055085">
    <property type="term" value="P:transmembrane transport"/>
    <property type="evidence" value="ECO:0007669"/>
    <property type="project" value="InterPro"/>
</dbReference>
<reference evidence="9" key="1">
    <citation type="submission" date="2021-04" db="EMBL/GenBank/DDBJ databases">
        <title>Genome based classification of Actinospica acidithermotolerans sp. nov., an actinobacterium isolated from an Indonesian hot spring.</title>
        <authorList>
            <person name="Kusuma A.B."/>
            <person name="Putra K.E."/>
            <person name="Nafisah S."/>
            <person name="Loh J."/>
            <person name="Nouioui I."/>
            <person name="Goodfellow M."/>
        </authorList>
    </citation>
    <scope>NUCLEOTIDE SEQUENCE</scope>
    <source>
        <strain evidence="9">MGRD01-02</strain>
    </source>
</reference>
<accession>A0A941ECY6</accession>
<dbReference type="Pfam" id="PF00528">
    <property type="entry name" value="BPD_transp_1"/>
    <property type="match status" value="1"/>
</dbReference>
<evidence type="ECO:0000256" key="2">
    <source>
        <dbReference type="ARBA" id="ARBA00022448"/>
    </source>
</evidence>
<evidence type="ECO:0000256" key="6">
    <source>
        <dbReference type="ARBA" id="ARBA00023136"/>
    </source>
</evidence>
<gene>
    <name evidence="9" type="ORF">KDK95_18650</name>
</gene>
<protein>
    <submittedName>
        <fullName evidence="9">Carbohydrate ABC transporter permease</fullName>
    </submittedName>
</protein>
<dbReference type="Proteomes" id="UP000676325">
    <property type="component" value="Unassembled WGS sequence"/>
</dbReference>
<name>A0A941ECY6_9ACTN</name>
<evidence type="ECO:0000256" key="1">
    <source>
        <dbReference type="ARBA" id="ARBA00004651"/>
    </source>
</evidence>
<dbReference type="InterPro" id="IPR035906">
    <property type="entry name" value="MetI-like_sf"/>
</dbReference>
<feature type="transmembrane region" description="Helical" evidence="7">
    <location>
        <begin position="170"/>
        <end position="192"/>
    </location>
</feature>
<keyword evidence="6 7" id="KW-0472">Membrane</keyword>
<dbReference type="SUPFAM" id="SSF161098">
    <property type="entry name" value="MetI-like"/>
    <property type="match status" value="1"/>
</dbReference>
<dbReference type="InterPro" id="IPR000515">
    <property type="entry name" value="MetI-like"/>
</dbReference>